<dbReference type="GO" id="GO:0008270">
    <property type="term" value="F:zinc ion binding"/>
    <property type="evidence" value="ECO:0007669"/>
    <property type="project" value="InterPro"/>
</dbReference>
<dbReference type="Gene3D" id="4.10.240.10">
    <property type="entry name" value="Zn(2)-C6 fungal-type DNA-binding domain"/>
    <property type="match status" value="1"/>
</dbReference>
<evidence type="ECO:0000259" key="4">
    <source>
        <dbReference type="PROSITE" id="PS50048"/>
    </source>
</evidence>
<sequence length="602" mass="67529">MDGKRASGPLPLSCITCRERRKKCDRRHPTCNRCKAGGFTCLGYASRTIGPTTVVSRSILQDQITRPFDPNASPCSRRSSGSTPTTHTINTPQSPKVASTVYDIHDALSQMQTTIVLPWQPPIPSIISSLTGSFDDSGSFVGRTFLLGSCTSTGSTEETQVNEFSAEHSLNNYQLGANSYSPDHDPAWPPCLNNTSTLEQAEKIYPDLTIYINPDTSAVAVEYITSQYERAYSLMSFELTNRQESFVRSCVLAAITVSKSACWSLFIGAKIYEVAMSDYHTILSKQYIKTLDKFEQQLTSVDRNGMPMRELVGWLFAASELFELRFLIDPRLAYKTAALAVPIFLNILELEPSTWHTPTGVFAPSLHGLLVSSQAGMSRFVISDVIMSFLIGFPQFIHWDTRFLPELAHFDWEEWIPPCPVIFILVIAKVNAWRHRDPSIRDPEEWRLCERDIREWRSDCRVRDPEQSWQIIGRLGTQEALRHMVLIYLYMGMCSLKSGDHRVQASCKQIVQICSLAKANPDMSTHMYISALVAGICAINERHRSILFQCLQQGEKCRSFLFGTAGFTAAIEHLWCGAGSNGAQVTWDDYLESCDAAVGMER</sequence>
<dbReference type="SMART" id="SM00066">
    <property type="entry name" value="GAL4"/>
    <property type="match status" value="1"/>
</dbReference>
<dbReference type="SUPFAM" id="SSF57701">
    <property type="entry name" value="Zn2/Cys6 DNA-binding domain"/>
    <property type="match status" value="1"/>
</dbReference>
<organism evidence="5 6">
    <name type="scientific">Rhizoctonia solani</name>
    <dbReference type="NCBI Taxonomy" id="456999"/>
    <lineage>
        <taxon>Eukaryota</taxon>
        <taxon>Fungi</taxon>
        <taxon>Dikarya</taxon>
        <taxon>Basidiomycota</taxon>
        <taxon>Agaricomycotina</taxon>
        <taxon>Agaricomycetes</taxon>
        <taxon>Cantharellales</taxon>
        <taxon>Ceratobasidiaceae</taxon>
        <taxon>Rhizoctonia</taxon>
    </lineage>
</organism>
<proteinExistence type="predicted"/>
<evidence type="ECO:0000256" key="3">
    <source>
        <dbReference type="SAM" id="MobiDB-lite"/>
    </source>
</evidence>
<evidence type="ECO:0000256" key="1">
    <source>
        <dbReference type="ARBA" id="ARBA00004123"/>
    </source>
</evidence>
<protein>
    <recommendedName>
        <fullName evidence="4">Zn(2)-C6 fungal-type domain-containing protein</fullName>
    </recommendedName>
</protein>
<dbReference type="AlphaFoldDB" id="A0A8H3BHI2"/>
<dbReference type="Pfam" id="PF11951">
    <property type="entry name" value="Fungal_trans_2"/>
    <property type="match status" value="1"/>
</dbReference>
<dbReference type="Proteomes" id="UP000663846">
    <property type="component" value="Unassembled WGS sequence"/>
</dbReference>
<evidence type="ECO:0000313" key="6">
    <source>
        <dbReference type="Proteomes" id="UP000663846"/>
    </source>
</evidence>
<comment type="subcellular location">
    <subcellularLocation>
        <location evidence="1">Nucleus</location>
    </subcellularLocation>
</comment>
<dbReference type="InterPro" id="IPR001138">
    <property type="entry name" value="Zn2Cys6_DnaBD"/>
</dbReference>
<dbReference type="InterPro" id="IPR036864">
    <property type="entry name" value="Zn2-C6_fun-type_DNA-bd_sf"/>
</dbReference>
<comment type="caution">
    <text evidence="5">The sequence shown here is derived from an EMBL/GenBank/DDBJ whole genome shotgun (WGS) entry which is preliminary data.</text>
</comment>
<evidence type="ECO:0000313" key="5">
    <source>
        <dbReference type="EMBL" id="CAE6457157.1"/>
    </source>
</evidence>
<dbReference type="Pfam" id="PF00172">
    <property type="entry name" value="Zn_clus"/>
    <property type="match status" value="1"/>
</dbReference>
<keyword evidence="2" id="KW-0539">Nucleus</keyword>
<feature type="compositionally biased region" description="Polar residues" evidence="3">
    <location>
        <begin position="73"/>
        <end position="95"/>
    </location>
</feature>
<evidence type="ECO:0000256" key="2">
    <source>
        <dbReference type="ARBA" id="ARBA00023242"/>
    </source>
</evidence>
<dbReference type="CDD" id="cd00067">
    <property type="entry name" value="GAL4"/>
    <property type="match status" value="1"/>
</dbReference>
<dbReference type="GO" id="GO:0005634">
    <property type="term" value="C:nucleus"/>
    <property type="evidence" value="ECO:0007669"/>
    <property type="project" value="UniProtKB-SubCell"/>
</dbReference>
<gene>
    <name evidence="5" type="ORF">RDB_LOCUS153981</name>
</gene>
<dbReference type="PROSITE" id="PS50048">
    <property type="entry name" value="ZN2_CY6_FUNGAL_2"/>
    <property type="match status" value="1"/>
</dbReference>
<name>A0A8H3BHI2_9AGAM</name>
<dbReference type="PROSITE" id="PS00463">
    <property type="entry name" value="ZN2_CY6_FUNGAL_1"/>
    <property type="match status" value="1"/>
</dbReference>
<dbReference type="PANTHER" id="PTHR37534:SF46">
    <property type="entry name" value="ZN(II)2CYS6 TRANSCRIPTION FACTOR (EUROFUNG)"/>
    <property type="match status" value="1"/>
</dbReference>
<dbReference type="EMBL" id="CAJMWS010000657">
    <property type="protein sequence ID" value="CAE6457157.1"/>
    <property type="molecule type" value="Genomic_DNA"/>
</dbReference>
<dbReference type="GO" id="GO:0000981">
    <property type="term" value="F:DNA-binding transcription factor activity, RNA polymerase II-specific"/>
    <property type="evidence" value="ECO:0007669"/>
    <property type="project" value="InterPro"/>
</dbReference>
<feature type="region of interest" description="Disordered" evidence="3">
    <location>
        <begin position="66"/>
        <end position="95"/>
    </location>
</feature>
<dbReference type="PANTHER" id="PTHR37534">
    <property type="entry name" value="TRANSCRIPTIONAL ACTIVATOR PROTEIN UGA3"/>
    <property type="match status" value="1"/>
</dbReference>
<reference evidence="5" key="1">
    <citation type="submission" date="2021-01" db="EMBL/GenBank/DDBJ databases">
        <authorList>
            <person name="Kaushik A."/>
        </authorList>
    </citation>
    <scope>NUCLEOTIDE SEQUENCE</scope>
    <source>
        <strain evidence="5">AG1-1C</strain>
    </source>
</reference>
<accession>A0A8H3BHI2</accession>
<dbReference type="InterPro" id="IPR021858">
    <property type="entry name" value="Fun_TF"/>
</dbReference>
<feature type="domain" description="Zn(2)-C6 fungal-type" evidence="4">
    <location>
        <begin position="13"/>
        <end position="41"/>
    </location>
</feature>